<evidence type="ECO:0000313" key="3">
    <source>
        <dbReference type="EMBL" id="NJJ04070.1"/>
    </source>
</evidence>
<feature type="transmembrane region" description="Helical" evidence="2">
    <location>
        <begin position="127"/>
        <end position="148"/>
    </location>
</feature>
<protein>
    <submittedName>
        <fullName evidence="3">J domain-containing protein</fullName>
    </submittedName>
</protein>
<accession>A0AAP7CCH0</accession>
<evidence type="ECO:0000313" key="6">
    <source>
        <dbReference type="Proteomes" id="UP000683520"/>
    </source>
</evidence>
<keyword evidence="2" id="KW-0812">Transmembrane</keyword>
<keyword evidence="2" id="KW-1133">Transmembrane helix</keyword>
<evidence type="ECO:0000313" key="4">
    <source>
        <dbReference type="EMBL" id="QXB17964.1"/>
    </source>
</evidence>
<feature type="region of interest" description="Disordered" evidence="1">
    <location>
        <begin position="84"/>
        <end position="119"/>
    </location>
</feature>
<dbReference type="AlphaFoldDB" id="A0AAP7CCH0"/>
<organism evidence="3 5">
    <name type="scientific">Corynebacterium coyleae</name>
    <dbReference type="NCBI Taxonomy" id="53374"/>
    <lineage>
        <taxon>Bacteria</taxon>
        <taxon>Bacillati</taxon>
        <taxon>Actinomycetota</taxon>
        <taxon>Actinomycetes</taxon>
        <taxon>Mycobacteriales</taxon>
        <taxon>Corynebacteriaceae</taxon>
        <taxon>Corynebacterium</taxon>
    </lineage>
</organism>
<evidence type="ECO:0000256" key="2">
    <source>
        <dbReference type="SAM" id="Phobius"/>
    </source>
</evidence>
<proteinExistence type="predicted"/>
<evidence type="ECO:0000313" key="5">
    <source>
        <dbReference type="Proteomes" id="UP000591626"/>
    </source>
</evidence>
<dbReference type="Proteomes" id="UP000591626">
    <property type="component" value="Unassembled WGS sequence"/>
</dbReference>
<feature type="compositionally biased region" description="Low complexity" evidence="1">
    <location>
        <begin position="84"/>
        <end position="109"/>
    </location>
</feature>
<reference evidence="3 5" key="1">
    <citation type="submission" date="2020-03" db="EMBL/GenBank/DDBJ databases">
        <title>Draft genome sequences of bacterial isolates from the female urobiome.</title>
        <authorList>
            <person name="Miller-Ensminger T."/>
            <person name="Wolfe A.J."/>
            <person name="Putonti C."/>
        </authorList>
    </citation>
    <scope>NUCLEOTIDE SEQUENCE [LARGE SCALE GENOMIC DNA]</scope>
    <source>
        <strain evidence="3 5">UMB8490</strain>
    </source>
</reference>
<dbReference type="RefSeq" id="WP_070483692.1">
    <property type="nucleotide sequence ID" value="NZ_CP047198.1"/>
</dbReference>
<dbReference type="EMBL" id="CP077302">
    <property type="protein sequence ID" value="QXB17964.1"/>
    <property type="molecule type" value="Genomic_DNA"/>
</dbReference>
<dbReference type="GeneID" id="92750264"/>
<sequence length="284" mass="30533">MQHYNLYKTLELDPSASSELLVDELTQRLDSGLTSNPGGEEELRLAREILGDPTKRQMYDSRLKADSGMPMNVQSLRSLAAMASPAATAAPTAPEAPEAPEVSEPAVVPGSGEGDNTPEKSFDVKRWWPIAAVVAGVLVIALVVPQLVGAGLGSSGPEKLANEIAQLDEDDRADWMNQHAAAGRAALLENKLENTSIGSSDDAEYAAGESYDLKDLVAKKQGDDASENTDYLDRLYGLSGIKEARLVGINTEVKNKDVHATSVNTQLFLFARDGGDWKLYDIFD</sequence>
<name>A0AAP7CCH0_9CORY</name>
<gene>
    <name evidence="3" type="ORF">HC138_06870</name>
    <name evidence="4" type="ORF">I6L55_08730</name>
</gene>
<dbReference type="EMBL" id="JAAUVV010000011">
    <property type="protein sequence ID" value="NJJ04070.1"/>
    <property type="molecule type" value="Genomic_DNA"/>
</dbReference>
<evidence type="ECO:0000256" key="1">
    <source>
        <dbReference type="SAM" id="MobiDB-lite"/>
    </source>
</evidence>
<keyword evidence="6" id="KW-1185">Reference proteome</keyword>
<reference evidence="4 6" key="2">
    <citation type="submission" date="2021-06" db="EMBL/GenBank/DDBJ databases">
        <title>FDA dAtabase for Regulatory Grade micrObial Sequences (FDA-ARGOS): Supporting development and validation of Infectious Disease Dx tests.</title>
        <authorList>
            <person name="Sproer C."/>
            <person name="Gronow S."/>
            <person name="Severitt S."/>
            <person name="Schroder I."/>
            <person name="Tallon L."/>
            <person name="Sadzewicz L."/>
            <person name="Zhao X."/>
            <person name="Boylan J."/>
            <person name="Ott S."/>
            <person name="Bowen H."/>
            <person name="Vavikolanu K."/>
            <person name="Mehta A."/>
            <person name="Aluvathingal J."/>
            <person name="Nadendla S."/>
            <person name="Lowell S."/>
            <person name="Myers T."/>
            <person name="Yan Y."/>
        </authorList>
    </citation>
    <scope>NUCLEOTIDE SEQUENCE [LARGE SCALE GENOMIC DNA]</scope>
    <source>
        <strain evidence="4 6">FDAARGOS 1425</strain>
    </source>
</reference>
<keyword evidence="2" id="KW-0472">Membrane</keyword>
<dbReference type="Proteomes" id="UP000683520">
    <property type="component" value="Chromosome"/>
</dbReference>